<protein>
    <submittedName>
        <fullName evidence="2">Uncharacterized protein</fullName>
    </submittedName>
</protein>
<keyword evidence="1" id="KW-0812">Transmembrane</keyword>
<name>A0A5B2VW51_9BACT</name>
<proteinExistence type="predicted"/>
<dbReference type="RefSeq" id="WP_149837288.1">
    <property type="nucleotide sequence ID" value="NZ_VUOC01000002.1"/>
</dbReference>
<gene>
    <name evidence="2" type="ORF">F0L74_07670</name>
</gene>
<dbReference type="Proteomes" id="UP000324611">
    <property type="component" value="Unassembled WGS sequence"/>
</dbReference>
<evidence type="ECO:0000313" key="2">
    <source>
        <dbReference type="EMBL" id="KAA2242416.1"/>
    </source>
</evidence>
<organism evidence="2 3">
    <name type="scientific">Chitinophaga agrisoli</name>
    <dbReference type="NCBI Taxonomy" id="2607653"/>
    <lineage>
        <taxon>Bacteria</taxon>
        <taxon>Pseudomonadati</taxon>
        <taxon>Bacteroidota</taxon>
        <taxon>Chitinophagia</taxon>
        <taxon>Chitinophagales</taxon>
        <taxon>Chitinophagaceae</taxon>
        <taxon>Chitinophaga</taxon>
    </lineage>
</organism>
<reference evidence="2 3" key="2">
    <citation type="submission" date="2019-09" db="EMBL/GenBank/DDBJ databases">
        <authorList>
            <person name="Jin C."/>
        </authorList>
    </citation>
    <scope>NUCLEOTIDE SEQUENCE [LARGE SCALE GENOMIC DNA]</scope>
    <source>
        <strain evidence="2 3">BN140078</strain>
    </source>
</reference>
<feature type="transmembrane region" description="Helical" evidence="1">
    <location>
        <begin position="9"/>
        <end position="26"/>
    </location>
</feature>
<keyword evidence="1" id="KW-0472">Membrane</keyword>
<evidence type="ECO:0000313" key="3">
    <source>
        <dbReference type="Proteomes" id="UP000324611"/>
    </source>
</evidence>
<dbReference type="AlphaFoldDB" id="A0A5B2VW51"/>
<keyword evidence="1" id="KW-1133">Transmembrane helix</keyword>
<sequence>MKHLRNRNIALIVFAGGVVLAGADYLVKLQDWSYTQEIMTLGFAGYILMISAAASLLLNMLRVWSADKESWQA</sequence>
<keyword evidence="3" id="KW-1185">Reference proteome</keyword>
<feature type="transmembrane region" description="Helical" evidence="1">
    <location>
        <begin position="38"/>
        <end position="58"/>
    </location>
</feature>
<reference evidence="2 3" key="1">
    <citation type="submission" date="2019-09" db="EMBL/GenBank/DDBJ databases">
        <title>Chitinophaga ginsengihumi sp. nov., isolated from soil of ginseng rhizosphere.</title>
        <authorList>
            <person name="Lee J."/>
        </authorList>
    </citation>
    <scope>NUCLEOTIDE SEQUENCE [LARGE SCALE GENOMIC DNA]</scope>
    <source>
        <strain evidence="2 3">BN140078</strain>
    </source>
</reference>
<dbReference type="EMBL" id="VUOC01000002">
    <property type="protein sequence ID" value="KAA2242416.1"/>
    <property type="molecule type" value="Genomic_DNA"/>
</dbReference>
<accession>A0A5B2VW51</accession>
<evidence type="ECO:0000256" key="1">
    <source>
        <dbReference type="SAM" id="Phobius"/>
    </source>
</evidence>
<comment type="caution">
    <text evidence="2">The sequence shown here is derived from an EMBL/GenBank/DDBJ whole genome shotgun (WGS) entry which is preliminary data.</text>
</comment>